<dbReference type="EMBL" id="CM018043">
    <property type="protein sequence ID" value="KAA8531807.1"/>
    <property type="molecule type" value="Genomic_DNA"/>
</dbReference>
<protein>
    <submittedName>
        <fullName evidence="2">Uncharacterized protein</fullName>
    </submittedName>
</protein>
<name>A0A5J5AR05_9ASTE</name>
<keyword evidence="3" id="KW-1185">Reference proteome</keyword>
<gene>
    <name evidence="2" type="ORF">F0562_006476</name>
</gene>
<dbReference type="Proteomes" id="UP000325577">
    <property type="component" value="Linkage Group LG2"/>
</dbReference>
<evidence type="ECO:0000256" key="1">
    <source>
        <dbReference type="SAM" id="SignalP"/>
    </source>
</evidence>
<feature type="signal peptide" evidence="1">
    <location>
        <begin position="1"/>
        <end position="16"/>
    </location>
</feature>
<accession>A0A5J5AR05</accession>
<dbReference type="PANTHER" id="PTHR35318">
    <property type="entry name" value="BNAA10G08410D PROTEIN"/>
    <property type="match status" value="1"/>
</dbReference>
<feature type="chain" id="PRO_5023877886" evidence="1">
    <location>
        <begin position="17"/>
        <end position="133"/>
    </location>
</feature>
<evidence type="ECO:0000313" key="2">
    <source>
        <dbReference type="EMBL" id="KAA8531807.1"/>
    </source>
</evidence>
<reference evidence="2 3" key="1">
    <citation type="submission" date="2019-09" db="EMBL/GenBank/DDBJ databases">
        <title>A chromosome-level genome assembly of the Chinese tupelo Nyssa sinensis.</title>
        <authorList>
            <person name="Yang X."/>
            <person name="Kang M."/>
            <person name="Yang Y."/>
            <person name="Xiong H."/>
            <person name="Wang M."/>
            <person name="Zhang Z."/>
            <person name="Wang Z."/>
            <person name="Wu H."/>
            <person name="Ma T."/>
            <person name="Liu J."/>
            <person name="Xi Z."/>
        </authorList>
    </citation>
    <scope>NUCLEOTIDE SEQUENCE [LARGE SCALE GENOMIC DNA]</scope>
    <source>
        <strain evidence="2">J267</strain>
        <tissue evidence="2">Leaf</tissue>
    </source>
</reference>
<organism evidence="2 3">
    <name type="scientific">Nyssa sinensis</name>
    <dbReference type="NCBI Taxonomy" id="561372"/>
    <lineage>
        <taxon>Eukaryota</taxon>
        <taxon>Viridiplantae</taxon>
        <taxon>Streptophyta</taxon>
        <taxon>Embryophyta</taxon>
        <taxon>Tracheophyta</taxon>
        <taxon>Spermatophyta</taxon>
        <taxon>Magnoliopsida</taxon>
        <taxon>eudicotyledons</taxon>
        <taxon>Gunneridae</taxon>
        <taxon>Pentapetalae</taxon>
        <taxon>asterids</taxon>
        <taxon>Cornales</taxon>
        <taxon>Nyssaceae</taxon>
        <taxon>Nyssa</taxon>
    </lineage>
</organism>
<keyword evidence="1" id="KW-0732">Signal</keyword>
<proteinExistence type="predicted"/>
<dbReference type="AlphaFoldDB" id="A0A5J5AR05"/>
<sequence>MRFFLEFVSCCGFAFCSLDLTTTPSPPPEETRSLVHSPPLSQPNTCCYRRRKRGRVAVSRSSWVVEWRPSLGAISKDNVVPEKEKPEVVRSERILKRKVASTARVHVRTYSDDIGRTPLQAIIPAFSPIPFLF</sequence>
<dbReference type="PANTHER" id="PTHR35318:SF2">
    <property type="entry name" value="OS08G0138900 PROTEIN"/>
    <property type="match status" value="1"/>
</dbReference>
<dbReference type="OrthoDB" id="1917265at2759"/>
<evidence type="ECO:0000313" key="3">
    <source>
        <dbReference type="Proteomes" id="UP000325577"/>
    </source>
</evidence>